<sequence>MGIFKRVKQLFLAETNGLLDKCEQPLHMVNQLLREFNQELAKGKELLANQLFIEKRQAALIAETEASIEKRNR</sequence>
<reference evidence="2 3" key="1">
    <citation type="submission" date="2024-09" db="EMBL/GenBank/DDBJ databases">
        <authorList>
            <person name="Sun Q."/>
            <person name="Mori K."/>
        </authorList>
    </citation>
    <scope>NUCLEOTIDE SEQUENCE [LARGE SCALE GENOMIC DNA]</scope>
    <source>
        <strain evidence="2 3">TISTR 2452</strain>
    </source>
</reference>
<dbReference type="EMBL" id="JBHMDO010000034">
    <property type="protein sequence ID" value="MFB9328714.1"/>
    <property type="molecule type" value="Genomic_DNA"/>
</dbReference>
<gene>
    <name evidence="2" type="ORF">ACFFSY_22495</name>
</gene>
<dbReference type="InterPro" id="IPR007157">
    <property type="entry name" value="PspA_VIPP1"/>
</dbReference>
<dbReference type="Proteomes" id="UP001589747">
    <property type="component" value="Unassembled WGS sequence"/>
</dbReference>
<evidence type="ECO:0000313" key="2">
    <source>
        <dbReference type="EMBL" id="MFB9328714.1"/>
    </source>
</evidence>
<organism evidence="2 3">
    <name type="scientific">Paenibacillus aurantiacus</name>
    <dbReference type="NCBI Taxonomy" id="1936118"/>
    <lineage>
        <taxon>Bacteria</taxon>
        <taxon>Bacillati</taxon>
        <taxon>Bacillota</taxon>
        <taxon>Bacilli</taxon>
        <taxon>Bacillales</taxon>
        <taxon>Paenibacillaceae</taxon>
        <taxon>Paenibacillus</taxon>
    </lineage>
</organism>
<protein>
    <submittedName>
        <fullName evidence="2">PspA/IM30 family protein</fullName>
    </submittedName>
</protein>
<accession>A0ABV5KU40</accession>
<evidence type="ECO:0000313" key="3">
    <source>
        <dbReference type="Proteomes" id="UP001589747"/>
    </source>
</evidence>
<comment type="caution">
    <text evidence="2">The sequence shown here is derived from an EMBL/GenBank/DDBJ whole genome shotgun (WGS) entry which is preliminary data.</text>
</comment>
<proteinExistence type="inferred from homology"/>
<dbReference type="Pfam" id="PF04012">
    <property type="entry name" value="PspA_IM30"/>
    <property type="match status" value="1"/>
</dbReference>
<keyword evidence="3" id="KW-1185">Reference proteome</keyword>
<evidence type="ECO:0000256" key="1">
    <source>
        <dbReference type="ARBA" id="ARBA00043985"/>
    </source>
</evidence>
<dbReference type="RefSeq" id="WP_377498281.1">
    <property type="nucleotide sequence ID" value="NZ_JBHMDO010000034.1"/>
</dbReference>
<comment type="similarity">
    <text evidence="1">Belongs to the PspA/Vipp/IM30 family.</text>
</comment>
<name>A0ABV5KU40_9BACL</name>